<comment type="caution">
    <text evidence="1">The sequence shown here is derived from an EMBL/GenBank/DDBJ whole genome shotgun (WGS) entry which is preliminary data.</text>
</comment>
<gene>
    <name evidence="1" type="ORF">PFY00_03875</name>
</gene>
<keyword evidence="2" id="KW-1185">Reference proteome</keyword>
<accession>A0ABT4XPS4</accession>
<dbReference type="EMBL" id="JAQIOY010000001">
    <property type="protein sequence ID" value="MDA7423853.1"/>
    <property type="molecule type" value="Genomic_DNA"/>
</dbReference>
<proteinExistence type="predicted"/>
<name>A0ABT4XPS4_9RHOB</name>
<organism evidence="1 2">
    <name type="scientific">Thalassococcus lentus</name>
    <dbReference type="NCBI Taxonomy" id="1210524"/>
    <lineage>
        <taxon>Bacteria</taxon>
        <taxon>Pseudomonadati</taxon>
        <taxon>Pseudomonadota</taxon>
        <taxon>Alphaproteobacteria</taxon>
        <taxon>Rhodobacterales</taxon>
        <taxon>Roseobacteraceae</taxon>
        <taxon>Thalassococcus</taxon>
    </lineage>
</organism>
<dbReference type="Proteomes" id="UP001210720">
    <property type="component" value="Unassembled WGS sequence"/>
</dbReference>
<reference evidence="1 2" key="1">
    <citation type="submission" date="2023-01" db="EMBL/GenBank/DDBJ databases">
        <title>Thalassococcus onchidii sp. nov., isolated from a marine invertebrate from the South China Sea.</title>
        <authorList>
            <person name="Xu S."/>
            <person name="Liu Z."/>
            <person name="Xu Y."/>
        </authorList>
    </citation>
    <scope>NUCLEOTIDE SEQUENCE [LARGE SCALE GENOMIC DNA]</scope>
    <source>
        <strain evidence="1 2">KCTC 32084</strain>
    </source>
</reference>
<evidence type="ECO:0000313" key="1">
    <source>
        <dbReference type="EMBL" id="MDA7423853.1"/>
    </source>
</evidence>
<dbReference type="RefSeq" id="WP_271431187.1">
    <property type="nucleotide sequence ID" value="NZ_JAQIOY010000001.1"/>
</dbReference>
<evidence type="ECO:0000313" key="2">
    <source>
        <dbReference type="Proteomes" id="UP001210720"/>
    </source>
</evidence>
<protein>
    <submittedName>
        <fullName evidence="1">Translocase</fullName>
    </submittedName>
</protein>
<sequence length="323" mass="33881">MANLRAYLLGGATLICALSVGYVMQYGYGGPDANAADADALAVTDITLTSSAAIAPRLPTDLVIDENLPDAQVELAAAPELKLEGFDLPDEAAGSGFDCELTMQADLAAGALVDLTLTAPCNASERVTIHHQGMMFTEVMQPDGTLTVTVPALAETATFIAAFASGDGATAIAEVTSLAFYDRVVVQWKGQAGLQLHAREFESEYFSENHVWAAAAGSLSDAAKGEGGFLTRLGQSDAPDALVAEVYSFPTGTAARDGQVLLTVEAEITELNCDSSVEAQTLELRDDASLRVRDLTLDMPECDGVGDFLVLKNLVEDLKIAAR</sequence>